<organism evidence="3 4">
    <name type="scientific">Candidatus Ruthia endofausta</name>
    <dbReference type="NCBI Taxonomy" id="2738852"/>
    <lineage>
        <taxon>Bacteria</taxon>
        <taxon>Pseudomonadati</taxon>
        <taxon>Pseudomonadota</taxon>
        <taxon>Gammaproteobacteria</taxon>
        <taxon>Candidatus Pseudothioglobaceae</taxon>
        <taxon>Candidatus Ruthturnera</taxon>
    </lineage>
</organism>
<reference evidence="3 4" key="1">
    <citation type="submission" date="2020-05" db="EMBL/GenBank/DDBJ databases">
        <title>Horizontal transmission and recombination maintain forever young bacterial symbiont genomes.</title>
        <authorList>
            <person name="Russell S.L."/>
            <person name="Pepper-Tunick E."/>
            <person name="Svedberg J."/>
            <person name="Byrne A."/>
            <person name="Ruelas Castillo J."/>
            <person name="Vollmers C."/>
            <person name="Beinart R.A."/>
            <person name="Corbett-Detig R."/>
        </authorList>
    </citation>
    <scope>NUCLEOTIDE SEQUENCE [LARGE SCALE GENOMIC DNA]</scope>
    <source>
        <strain evidence="3">JDF_Ridge</strain>
    </source>
</reference>
<feature type="domain" description="YhdP central" evidence="2">
    <location>
        <begin position="489"/>
        <end position="820"/>
    </location>
</feature>
<dbReference type="Proteomes" id="UP000509429">
    <property type="component" value="Chromosome"/>
</dbReference>
<gene>
    <name evidence="3" type="ORF">HUE58_00565</name>
</gene>
<feature type="domain" description="YhdP central" evidence="2">
    <location>
        <begin position="231"/>
        <end position="476"/>
    </location>
</feature>
<dbReference type="KEGG" id="reo:HUE58_00565"/>
<keyword evidence="1" id="KW-0812">Transmembrane</keyword>
<dbReference type="InterPro" id="IPR025263">
    <property type="entry name" value="YhdP_central"/>
</dbReference>
<dbReference type="PANTHER" id="PTHR38690">
    <property type="entry name" value="PROTEASE-RELATED"/>
    <property type="match status" value="1"/>
</dbReference>
<proteinExistence type="predicted"/>
<feature type="transmembrane region" description="Helical" evidence="1">
    <location>
        <begin position="21"/>
        <end position="41"/>
    </location>
</feature>
<dbReference type="InterPro" id="IPR011836">
    <property type="entry name" value="YhdP"/>
</dbReference>
<keyword evidence="1" id="KW-1133">Transmembrane helix</keyword>
<evidence type="ECO:0000256" key="1">
    <source>
        <dbReference type="SAM" id="Phobius"/>
    </source>
</evidence>
<accession>A0A6N0HN54</accession>
<name>A0A6N0HN54_9GAMM</name>
<dbReference type="AlphaFoldDB" id="A0A6N0HN54"/>
<evidence type="ECO:0000313" key="4">
    <source>
        <dbReference type="Proteomes" id="UP000509429"/>
    </source>
</evidence>
<evidence type="ECO:0000259" key="2">
    <source>
        <dbReference type="Pfam" id="PF13116"/>
    </source>
</evidence>
<dbReference type="RefSeq" id="WP_174605161.1">
    <property type="nucleotide sequence ID" value="NZ_CP054490.1"/>
</dbReference>
<dbReference type="PANTHER" id="PTHR38690:SF1">
    <property type="entry name" value="PROTEASE"/>
    <property type="match status" value="1"/>
</dbReference>
<dbReference type="EMBL" id="CP054490">
    <property type="protein sequence ID" value="QKQ23721.1"/>
    <property type="molecule type" value="Genomic_DNA"/>
</dbReference>
<keyword evidence="1" id="KW-0472">Membrane</keyword>
<evidence type="ECO:0000313" key="3">
    <source>
        <dbReference type="EMBL" id="QKQ23721.1"/>
    </source>
</evidence>
<keyword evidence="4" id="KW-1185">Reference proteome</keyword>
<protein>
    <submittedName>
        <fullName evidence="3">DUF3971 domain-containing protein</fullName>
    </submittedName>
</protein>
<dbReference type="Pfam" id="PF13116">
    <property type="entry name" value="YhdP"/>
    <property type="match status" value="2"/>
</dbReference>
<sequence length="827" mass="92069">MIKNTRLSGIKVSKINTWVSVIFAFIIVLVVLFFLTFLMLLKAPIETQLSSLTGLDVQLSKITFDFENKGITLKVHDISIASSEAQKMAMIKNLSWHINLLSLFDDIYHPSQIYIDTLVLYSNPDDLSIDDIKNMASLDTLEALYFFESLHINKTIIEDTVIKDTVEIAPLTLKRNGMQFLLTISNQNIGIKHLNIMIAFSGAKTNQNGFLTLPIILSDDDFELLSSLKLYNQQGDDFIQFSGLVQRMNVINISDYLPIALTGDATHQWIKHAFQSGELDDININIKKNLSKQLPAKIKFDAHLSNTELLFNTDWQSLKKLDANIAIDGKKITVMVNHATLNDMPLQGVKVQMLDMGKDKLEINIVSKINTQSEILTQFLKDAPLNDNVNDVLGQFSLSGKVSGNVDLIIPLDETEPVSYIDLSIQGNRLTTLDSAIVVKNYSAQLVLHNNQITSKGVGNIRGESFNIRINSNHQDNTLDALFEVGLTNSSDNFEFYLAKYSDQSWRANLKSDALKTDVKIILNEGALPEVRLINLQITALDKIKGNWGIQAKDFPSMYLSVQGMQVGESKLPDFNTTLESQDKVLKIINLEFLGIGVDGQNLSFDGAWVDGRTILTAKAKGSKLSEFLDKLNIKEKVRGGQFEFDVRLFCNCAPWNMNFKDTSGLIKMKVKEGVFTDKDPNIGRILSLLNIKSIAKRLELNVTDLISKGFVYDAIDAQVSIHNSMAIISHFKLDSSSSTISLTGSTNIVKQEYHLEAKVLPAISDAVPIATYLAGGGLTGLGVWLADKMLFKGKLINEIVDEVVGFRYKITGSWNEPIIENISTVL</sequence>